<feature type="active site" description="Acyl-thioester intermediate" evidence="5 7">
    <location>
        <position position="173"/>
    </location>
</feature>
<dbReference type="InterPro" id="IPR020605">
    <property type="entry name" value="Octanoyltransferase_CS"/>
</dbReference>
<dbReference type="Pfam" id="PF21948">
    <property type="entry name" value="LplA-B_cat"/>
    <property type="match status" value="1"/>
</dbReference>
<dbReference type="PROSITE" id="PS01313">
    <property type="entry name" value="LIPB"/>
    <property type="match status" value="1"/>
</dbReference>
<organism evidence="11 12">
    <name type="scientific">Clostridium aminobutyricum</name>
    <dbReference type="NCBI Taxonomy" id="33953"/>
    <lineage>
        <taxon>Bacteria</taxon>
        <taxon>Bacillati</taxon>
        <taxon>Bacillota</taxon>
        <taxon>Clostridia</taxon>
        <taxon>Eubacteriales</taxon>
        <taxon>Clostridiaceae</taxon>
        <taxon>Clostridium</taxon>
    </lineage>
</organism>
<dbReference type="EMBL" id="JAFJZZ010000002">
    <property type="protein sequence ID" value="MBN7773113.1"/>
    <property type="molecule type" value="Genomic_DNA"/>
</dbReference>
<dbReference type="HAMAP" id="MF_00013">
    <property type="entry name" value="LipB"/>
    <property type="match status" value="1"/>
</dbReference>
<evidence type="ECO:0000259" key="10">
    <source>
        <dbReference type="PROSITE" id="PS51733"/>
    </source>
</evidence>
<dbReference type="InterPro" id="IPR000544">
    <property type="entry name" value="Octanoyltransferase"/>
</dbReference>
<gene>
    <name evidence="5 11" type="primary">lipB</name>
    <name evidence="11" type="ORF">JYB65_07045</name>
</gene>
<feature type="site" description="Lowers pKa of active site Cys" evidence="5 9">
    <location>
        <position position="139"/>
    </location>
</feature>
<dbReference type="GO" id="GO:0033819">
    <property type="term" value="F:lipoyl(octanoyl) transferase activity"/>
    <property type="evidence" value="ECO:0007669"/>
    <property type="project" value="UniProtKB-EC"/>
</dbReference>
<dbReference type="CDD" id="cd16444">
    <property type="entry name" value="LipB"/>
    <property type="match status" value="1"/>
</dbReference>
<feature type="binding site" evidence="5 8">
    <location>
        <begin position="155"/>
        <end position="157"/>
    </location>
    <ligand>
        <name>substrate</name>
    </ligand>
</feature>
<evidence type="ECO:0000256" key="2">
    <source>
        <dbReference type="ARBA" id="ARBA00022679"/>
    </source>
</evidence>
<feature type="domain" description="BPL/LPL catalytic" evidence="10">
    <location>
        <begin position="30"/>
        <end position="211"/>
    </location>
</feature>
<dbReference type="EC" id="2.3.1.181" evidence="5 6"/>
<evidence type="ECO:0000256" key="4">
    <source>
        <dbReference type="ARBA" id="ARBA00024732"/>
    </source>
</evidence>
<keyword evidence="5" id="KW-0963">Cytoplasm</keyword>
<dbReference type="PANTHER" id="PTHR10993">
    <property type="entry name" value="OCTANOYLTRANSFERASE"/>
    <property type="match status" value="1"/>
</dbReference>
<feature type="binding site" evidence="5 8">
    <location>
        <begin position="142"/>
        <end position="144"/>
    </location>
    <ligand>
        <name>substrate</name>
    </ligand>
</feature>
<dbReference type="PROSITE" id="PS51733">
    <property type="entry name" value="BPL_LPL_CATALYTIC"/>
    <property type="match status" value="1"/>
</dbReference>
<dbReference type="Gene3D" id="3.30.930.10">
    <property type="entry name" value="Bira Bifunctional Protein, Domain 2"/>
    <property type="match status" value="1"/>
</dbReference>
<comment type="miscellaneous">
    <text evidence="5">In the reaction, the free carboxyl group of octanoic acid is attached via an amide linkage to the epsilon-amino group of a specific lysine residue of lipoyl domains of lipoate-dependent enzymes.</text>
</comment>
<feature type="binding site" evidence="5 8">
    <location>
        <begin position="75"/>
        <end position="82"/>
    </location>
    <ligand>
        <name>substrate</name>
    </ligand>
</feature>
<dbReference type="PANTHER" id="PTHR10993:SF7">
    <property type="entry name" value="LIPOYLTRANSFERASE 2, MITOCHONDRIAL-RELATED"/>
    <property type="match status" value="1"/>
</dbReference>
<dbReference type="GO" id="GO:0005737">
    <property type="term" value="C:cytoplasm"/>
    <property type="evidence" value="ECO:0007669"/>
    <property type="project" value="UniProtKB-SubCell"/>
</dbReference>
<name>A0A939IJ06_CLOAM</name>
<dbReference type="Proteomes" id="UP000664545">
    <property type="component" value="Unassembled WGS sequence"/>
</dbReference>
<keyword evidence="3 5" id="KW-0012">Acyltransferase</keyword>
<sequence>MYKLMECNGLTNYKDGLKMQQTAFEKVYNEQYKGILIILEHYPVYTIGTGGGWENLLCSKEYLKEQGVDIVEINRGGNITFHGPGQVVAYPIFDLSKMKRDAHWYIESLEQIVINVLSEYGIEGARKPEYKGVWIDDKKISAVGVHLKRWITSHGLSFNINVDKKYFNQINPCGITEFGIASLEDYMEDVDIASIKQHLVKNFEKVFDIQFDAYIGQGERTDE</sequence>
<keyword evidence="12" id="KW-1185">Reference proteome</keyword>
<comment type="subcellular location">
    <subcellularLocation>
        <location evidence="5">Cytoplasm</location>
    </subcellularLocation>
</comment>
<dbReference type="InterPro" id="IPR004143">
    <property type="entry name" value="BPL_LPL_catalytic"/>
</dbReference>
<reference evidence="11" key="1">
    <citation type="submission" date="2021-02" db="EMBL/GenBank/DDBJ databases">
        <title>Abyssanaerobacter marinus gen.nov., sp., nov, anaerobic bacterium isolated from the Onnuri vent field of Indian Ocean and suggestion of Mogibacteriaceae fam. nov., and proposal of reclassification of ambiguous this family's genus member.</title>
        <authorList>
            <person name="Kim Y.J."/>
            <person name="Yang J.-A."/>
        </authorList>
    </citation>
    <scope>NUCLEOTIDE SEQUENCE</scope>
    <source>
        <strain evidence="11">DSM 2634</strain>
    </source>
</reference>
<dbReference type="NCBIfam" id="TIGR00214">
    <property type="entry name" value="lipB"/>
    <property type="match status" value="1"/>
</dbReference>
<evidence type="ECO:0000256" key="3">
    <source>
        <dbReference type="ARBA" id="ARBA00023315"/>
    </source>
</evidence>
<evidence type="ECO:0000313" key="12">
    <source>
        <dbReference type="Proteomes" id="UP000664545"/>
    </source>
</evidence>
<comment type="similarity">
    <text evidence="5 6">Belongs to the LipB family.</text>
</comment>
<comment type="caution">
    <text evidence="11">The sequence shown here is derived from an EMBL/GenBank/DDBJ whole genome shotgun (WGS) entry which is preliminary data.</text>
</comment>
<evidence type="ECO:0000256" key="6">
    <source>
        <dbReference type="PIRNR" id="PIRNR016262"/>
    </source>
</evidence>
<evidence type="ECO:0000256" key="9">
    <source>
        <dbReference type="PIRSR" id="PIRSR016262-3"/>
    </source>
</evidence>
<evidence type="ECO:0000313" key="11">
    <source>
        <dbReference type="EMBL" id="MBN7773113.1"/>
    </source>
</evidence>
<keyword evidence="2 5" id="KW-0808">Transferase</keyword>
<protein>
    <recommendedName>
        <fullName evidence="5 6">Octanoyltransferase</fullName>
        <ecNumber evidence="5 6">2.3.1.181</ecNumber>
    </recommendedName>
    <alternativeName>
        <fullName evidence="5">Lipoate-protein ligase B</fullName>
    </alternativeName>
    <alternativeName>
        <fullName evidence="5">Lipoyl/octanoyl transferase</fullName>
    </alternativeName>
    <alternativeName>
        <fullName evidence="5">Octanoyl-[acyl-carrier-protein]-protein N-octanoyltransferase</fullName>
    </alternativeName>
</protein>
<dbReference type="RefSeq" id="WP_206581949.1">
    <property type="nucleotide sequence ID" value="NZ_JAFJZZ010000002.1"/>
</dbReference>
<dbReference type="PIRSF" id="PIRSF016262">
    <property type="entry name" value="LPLase"/>
    <property type="match status" value="1"/>
</dbReference>
<evidence type="ECO:0000256" key="5">
    <source>
        <dbReference type="HAMAP-Rule" id="MF_00013"/>
    </source>
</evidence>
<dbReference type="InterPro" id="IPR045864">
    <property type="entry name" value="aa-tRNA-synth_II/BPL/LPL"/>
</dbReference>
<evidence type="ECO:0000256" key="7">
    <source>
        <dbReference type="PIRSR" id="PIRSR016262-1"/>
    </source>
</evidence>
<accession>A0A939IJ06</accession>
<dbReference type="GO" id="GO:0009249">
    <property type="term" value="P:protein lipoylation"/>
    <property type="evidence" value="ECO:0007669"/>
    <property type="project" value="InterPro"/>
</dbReference>
<comment type="catalytic activity">
    <reaction evidence="5 6">
        <text>octanoyl-[ACP] + L-lysyl-[protein] = N(6)-octanoyl-L-lysyl-[protein] + holo-[ACP] + H(+)</text>
        <dbReference type="Rhea" id="RHEA:17665"/>
        <dbReference type="Rhea" id="RHEA-COMP:9636"/>
        <dbReference type="Rhea" id="RHEA-COMP:9685"/>
        <dbReference type="Rhea" id="RHEA-COMP:9752"/>
        <dbReference type="Rhea" id="RHEA-COMP:9928"/>
        <dbReference type="ChEBI" id="CHEBI:15378"/>
        <dbReference type="ChEBI" id="CHEBI:29969"/>
        <dbReference type="ChEBI" id="CHEBI:64479"/>
        <dbReference type="ChEBI" id="CHEBI:78463"/>
        <dbReference type="ChEBI" id="CHEBI:78809"/>
        <dbReference type="EC" id="2.3.1.181"/>
    </reaction>
</comment>
<comment type="function">
    <text evidence="4 5 6">Catalyzes the transfer of endogenously produced octanoic acid from octanoyl-acyl-carrier-protein onto the lipoyl domains of lipoate-dependent enzymes. Lipoyl-ACP can also act as a substrate although octanoyl-ACP is likely to be the physiological substrate.</text>
</comment>
<dbReference type="AlphaFoldDB" id="A0A939IJ06"/>
<proteinExistence type="inferred from homology"/>
<evidence type="ECO:0000256" key="8">
    <source>
        <dbReference type="PIRSR" id="PIRSR016262-2"/>
    </source>
</evidence>
<evidence type="ECO:0000256" key="1">
    <source>
        <dbReference type="ARBA" id="ARBA00004821"/>
    </source>
</evidence>
<dbReference type="SUPFAM" id="SSF55681">
    <property type="entry name" value="Class II aaRS and biotin synthetases"/>
    <property type="match status" value="1"/>
</dbReference>
<comment type="pathway">
    <text evidence="1 5 6">Protein modification; protein lipoylation via endogenous pathway; protein N(6)-(lipoyl)lysine from octanoyl-[acyl-carrier-protein]: step 1/2.</text>
</comment>